<feature type="transmembrane region" description="Helical" evidence="5">
    <location>
        <begin position="7"/>
        <end position="28"/>
    </location>
</feature>
<evidence type="ECO:0000259" key="6">
    <source>
        <dbReference type="Pfam" id="PF04932"/>
    </source>
</evidence>
<dbReference type="InterPro" id="IPR007016">
    <property type="entry name" value="O-antigen_ligase-rel_domated"/>
</dbReference>
<organism evidence="7 8">
    <name type="scientific">Kaistia hirudinis</name>
    <dbReference type="NCBI Taxonomy" id="1293440"/>
    <lineage>
        <taxon>Bacteria</taxon>
        <taxon>Pseudomonadati</taxon>
        <taxon>Pseudomonadota</taxon>
        <taxon>Alphaproteobacteria</taxon>
        <taxon>Hyphomicrobiales</taxon>
        <taxon>Kaistiaceae</taxon>
        <taxon>Kaistia</taxon>
    </lineage>
</organism>
<reference evidence="7 8" key="1">
    <citation type="submission" date="2020-08" db="EMBL/GenBank/DDBJ databases">
        <title>Genomic Encyclopedia of Type Strains, Phase IV (KMG-IV): sequencing the most valuable type-strain genomes for metagenomic binning, comparative biology and taxonomic classification.</title>
        <authorList>
            <person name="Goeker M."/>
        </authorList>
    </citation>
    <scope>NUCLEOTIDE SEQUENCE [LARGE SCALE GENOMIC DNA]</scope>
    <source>
        <strain evidence="7 8">DSM 25966</strain>
    </source>
</reference>
<feature type="transmembrane region" description="Helical" evidence="5">
    <location>
        <begin position="125"/>
        <end position="143"/>
    </location>
</feature>
<sequence>MRRSSLAGLHGIIFVLLVLLLLLAPVPVGSNRPFFWEANAVAVSAMAFVYLSSVARQPDRLRLPLAEFKWPLILGLLSTVWMLVQIVPLPVELFAPQIWTDAGMALEADVWRRISLDTAATSLMLLNYITYGFLFFLCAQITVNDVRAHRFMQALFAIITVHAGVGIFLLFQLGDTLLFLPKWTYQGVATGFFVNRNSFATFLAFGLAIGSSLLVNAIIPRQRGGQNRPLREIFRLDNALIAVAGYGAGLAVIGSALVLSASRMGAFVGLIGLIMPVLLGVVRAPSRRRSGLAIVVVILLVVLLLLLLSGGALTERFGSQEAQQDLRWPLFVQTIGMILHRPFSGFGGGTFEDAFAIYHRLPLSADVVWDRAHNLYLELFADLGVFALGVLAASGYVVWRIARGLYRRTPSAAPVAAVTVATIAAVHSLVDFSLQIQAVVFIFVAVLAAGYAQVVGDYDADRQERLEVARPRPAKAGEAGPFVAGGSAQPPVSGVHAGSHLAHSNGGVAFGDARL</sequence>
<feature type="transmembrane region" description="Helical" evidence="5">
    <location>
        <begin position="155"/>
        <end position="179"/>
    </location>
</feature>
<keyword evidence="3 5" id="KW-1133">Transmembrane helix</keyword>
<evidence type="ECO:0000313" key="7">
    <source>
        <dbReference type="EMBL" id="MBB3929489.1"/>
    </source>
</evidence>
<feature type="transmembrane region" description="Helical" evidence="5">
    <location>
        <begin position="265"/>
        <end position="284"/>
    </location>
</feature>
<feature type="transmembrane region" description="Helical" evidence="5">
    <location>
        <begin position="199"/>
        <end position="219"/>
    </location>
</feature>
<keyword evidence="2 5" id="KW-0812">Transmembrane</keyword>
<dbReference type="AlphaFoldDB" id="A0A840AGL0"/>
<dbReference type="PANTHER" id="PTHR37422:SF23">
    <property type="entry name" value="TEICHURONIC ACID BIOSYNTHESIS PROTEIN TUAE"/>
    <property type="match status" value="1"/>
</dbReference>
<proteinExistence type="predicted"/>
<evidence type="ECO:0000256" key="1">
    <source>
        <dbReference type="ARBA" id="ARBA00004141"/>
    </source>
</evidence>
<evidence type="ECO:0000313" key="8">
    <source>
        <dbReference type="Proteomes" id="UP000553963"/>
    </source>
</evidence>
<dbReference type="Proteomes" id="UP000553963">
    <property type="component" value="Unassembled WGS sequence"/>
</dbReference>
<dbReference type="PANTHER" id="PTHR37422">
    <property type="entry name" value="TEICHURONIC ACID BIOSYNTHESIS PROTEIN TUAE"/>
    <property type="match status" value="1"/>
</dbReference>
<gene>
    <name evidence="7" type="ORF">GGR25_000508</name>
</gene>
<dbReference type="EMBL" id="JACIDS010000001">
    <property type="protein sequence ID" value="MBB3929489.1"/>
    <property type="molecule type" value="Genomic_DNA"/>
</dbReference>
<feature type="transmembrane region" description="Helical" evidence="5">
    <location>
        <begin position="239"/>
        <end position="259"/>
    </location>
</feature>
<feature type="transmembrane region" description="Helical" evidence="5">
    <location>
        <begin position="379"/>
        <end position="399"/>
    </location>
</feature>
<protein>
    <recommendedName>
        <fullName evidence="6">O-antigen ligase-related domain-containing protein</fullName>
    </recommendedName>
</protein>
<feature type="transmembrane region" description="Helical" evidence="5">
    <location>
        <begin position="34"/>
        <end position="51"/>
    </location>
</feature>
<evidence type="ECO:0000256" key="2">
    <source>
        <dbReference type="ARBA" id="ARBA00022692"/>
    </source>
</evidence>
<keyword evidence="8" id="KW-1185">Reference proteome</keyword>
<comment type="caution">
    <text evidence="7">The sequence shown here is derived from an EMBL/GenBank/DDBJ whole genome shotgun (WGS) entry which is preliminary data.</text>
</comment>
<comment type="subcellular location">
    <subcellularLocation>
        <location evidence="1">Membrane</location>
        <topology evidence="1">Multi-pass membrane protein</topology>
    </subcellularLocation>
</comment>
<feature type="transmembrane region" description="Helical" evidence="5">
    <location>
        <begin position="72"/>
        <end position="91"/>
    </location>
</feature>
<dbReference type="Pfam" id="PF04932">
    <property type="entry name" value="Wzy_C"/>
    <property type="match status" value="1"/>
</dbReference>
<evidence type="ECO:0000256" key="3">
    <source>
        <dbReference type="ARBA" id="ARBA00022989"/>
    </source>
</evidence>
<dbReference type="RefSeq" id="WP_183397143.1">
    <property type="nucleotide sequence ID" value="NZ_JACIDS010000001.1"/>
</dbReference>
<feature type="transmembrane region" description="Helical" evidence="5">
    <location>
        <begin position="291"/>
        <end position="313"/>
    </location>
</feature>
<keyword evidence="4 5" id="KW-0472">Membrane</keyword>
<dbReference type="InterPro" id="IPR051533">
    <property type="entry name" value="WaaL-like"/>
</dbReference>
<dbReference type="GO" id="GO:0016020">
    <property type="term" value="C:membrane"/>
    <property type="evidence" value="ECO:0007669"/>
    <property type="project" value="UniProtKB-SubCell"/>
</dbReference>
<name>A0A840AGL0_9HYPH</name>
<evidence type="ECO:0000256" key="4">
    <source>
        <dbReference type="ARBA" id="ARBA00023136"/>
    </source>
</evidence>
<feature type="domain" description="O-antigen ligase-related" evidence="6">
    <location>
        <begin position="249"/>
        <end position="391"/>
    </location>
</feature>
<accession>A0A840AGL0</accession>
<feature type="transmembrane region" description="Helical" evidence="5">
    <location>
        <begin position="436"/>
        <end position="456"/>
    </location>
</feature>
<feature type="transmembrane region" description="Helical" evidence="5">
    <location>
        <begin position="411"/>
        <end position="430"/>
    </location>
</feature>
<evidence type="ECO:0000256" key="5">
    <source>
        <dbReference type="SAM" id="Phobius"/>
    </source>
</evidence>